<dbReference type="HAMAP" id="MF_01685">
    <property type="entry name" value="FENR2"/>
    <property type="match status" value="1"/>
</dbReference>
<accession>A0A1H9EVS8</accession>
<feature type="binding site" evidence="5">
    <location>
        <position position="131"/>
    </location>
    <ligand>
        <name>FAD</name>
        <dbReference type="ChEBI" id="CHEBI:57692"/>
    </ligand>
</feature>
<dbReference type="PRINTS" id="PR00469">
    <property type="entry name" value="PNDRDTASEII"/>
</dbReference>
<keyword evidence="4 5" id="KW-0560">Oxidoreductase</keyword>
<gene>
    <name evidence="7" type="ORF">SAMN02982919_00383</name>
</gene>
<evidence type="ECO:0000256" key="1">
    <source>
        <dbReference type="ARBA" id="ARBA00022630"/>
    </source>
</evidence>
<dbReference type="InterPro" id="IPR022890">
    <property type="entry name" value="Fd--NADP_Rdtase_type_2"/>
</dbReference>
<dbReference type="EMBL" id="FOGD01000001">
    <property type="protein sequence ID" value="SEQ29719.1"/>
    <property type="molecule type" value="Genomic_DNA"/>
</dbReference>
<feature type="binding site" evidence="5">
    <location>
        <position position="43"/>
    </location>
    <ligand>
        <name>FAD</name>
        <dbReference type="ChEBI" id="CHEBI:57692"/>
    </ligand>
</feature>
<dbReference type="RefSeq" id="WP_245751207.1">
    <property type="nucleotide sequence ID" value="NZ_FOGD01000001.1"/>
</dbReference>
<dbReference type="GO" id="GO:0050660">
    <property type="term" value="F:flavin adenine dinucleotide binding"/>
    <property type="evidence" value="ECO:0007669"/>
    <property type="project" value="UniProtKB-UniRule"/>
</dbReference>
<sequence length="358" mass="37764">MPTVAPPATGIISTDALVIGAGPVGLFQVFQLGLQGLQAHVIDALPQLGGQCAQLYGDKAIYDIPALPSCSGHELVQRLVEQCAPFAPQWHLGELVSSLSKQADGRLEVITAQGTKLVARTVFIAAGVGAFMPRPLQLAGLEAFAGQQVFYSLDDTDRLTGQHVLIHGGGEAAVSQALECASLPAAQRPASITLQHRRDAFEAPAEMLAHLQTLRQSGEVQVVIGQITGLESQAGLLTGLSLLAPDGSTQRVGLDVLLVRLGLLPRLGPVADWGLALERKQLQVDTATFATNAPGIYAVGDIITYPGKRKLLVCGFHEATLAAFAAAEYLAGHTLALEYTSSSRRLQQRLGVQETPRP</sequence>
<feature type="binding site" evidence="5">
    <location>
        <position position="341"/>
    </location>
    <ligand>
        <name>FAD</name>
        <dbReference type="ChEBI" id="CHEBI:57692"/>
    </ligand>
</feature>
<dbReference type="Pfam" id="PF07992">
    <property type="entry name" value="Pyr_redox_2"/>
    <property type="match status" value="1"/>
</dbReference>
<evidence type="ECO:0000256" key="4">
    <source>
        <dbReference type="ARBA" id="ARBA00023002"/>
    </source>
</evidence>
<evidence type="ECO:0000256" key="5">
    <source>
        <dbReference type="HAMAP-Rule" id="MF_01685"/>
    </source>
</evidence>
<dbReference type="InterPro" id="IPR036188">
    <property type="entry name" value="FAD/NAD-bd_sf"/>
</dbReference>
<feature type="binding site" evidence="5">
    <location>
        <position position="56"/>
    </location>
    <ligand>
        <name>FAD</name>
        <dbReference type="ChEBI" id="CHEBI:57692"/>
    </ligand>
</feature>
<dbReference type="GO" id="GO:0050661">
    <property type="term" value="F:NADP binding"/>
    <property type="evidence" value="ECO:0007669"/>
    <property type="project" value="UniProtKB-UniRule"/>
</dbReference>
<feature type="binding site" evidence="5">
    <location>
        <position position="51"/>
    </location>
    <ligand>
        <name>FAD</name>
        <dbReference type="ChEBI" id="CHEBI:57692"/>
    </ligand>
</feature>
<dbReference type="AlphaFoldDB" id="A0A1H9EVS8"/>
<evidence type="ECO:0000313" key="8">
    <source>
        <dbReference type="Proteomes" id="UP000199766"/>
    </source>
</evidence>
<dbReference type="EC" id="1.18.1.2" evidence="5"/>
<organism evidence="7 8">
    <name type="scientific">Giesbergeria anulus</name>
    <dbReference type="NCBI Taxonomy" id="180197"/>
    <lineage>
        <taxon>Bacteria</taxon>
        <taxon>Pseudomonadati</taxon>
        <taxon>Pseudomonadota</taxon>
        <taxon>Betaproteobacteria</taxon>
        <taxon>Burkholderiales</taxon>
        <taxon>Comamonadaceae</taxon>
        <taxon>Giesbergeria</taxon>
    </lineage>
</organism>
<dbReference type="InterPro" id="IPR050097">
    <property type="entry name" value="Ferredoxin-NADP_redctase_2"/>
</dbReference>
<evidence type="ECO:0000313" key="7">
    <source>
        <dbReference type="EMBL" id="SEQ29719.1"/>
    </source>
</evidence>
<keyword evidence="3 5" id="KW-0521">NADP</keyword>
<comment type="caution">
    <text evidence="5">Lacks conserved residue(s) required for the propagation of feature annotation.</text>
</comment>
<comment type="cofactor">
    <cofactor evidence="5">
        <name>FAD</name>
        <dbReference type="ChEBI" id="CHEBI:57692"/>
    </cofactor>
    <text evidence="5">Binds 1 FAD per subunit.</text>
</comment>
<feature type="binding site" evidence="5">
    <location>
        <position position="96"/>
    </location>
    <ligand>
        <name>FAD</name>
        <dbReference type="ChEBI" id="CHEBI:57692"/>
    </ligand>
</feature>
<keyword evidence="1 5" id="KW-0285">Flavoprotein</keyword>
<dbReference type="SUPFAM" id="SSF51905">
    <property type="entry name" value="FAD/NAD(P)-binding domain"/>
    <property type="match status" value="2"/>
</dbReference>
<comment type="catalytic activity">
    <reaction evidence="5">
        <text>2 reduced [2Fe-2S]-[ferredoxin] + NADP(+) + H(+) = 2 oxidized [2Fe-2S]-[ferredoxin] + NADPH</text>
        <dbReference type="Rhea" id="RHEA:20125"/>
        <dbReference type="Rhea" id="RHEA-COMP:10000"/>
        <dbReference type="Rhea" id="RHEA-COMP:10001"/>
        <dbReference type="ChEBI" id="CHEBI:15378"/>
        <dbReference type="ChEBI" id="CHEBI:33737"/>
        <dbReference type="ChEBI" id="CHEBI:33738"/>
        <dbReference type="ChEBI" id="CHEBI:57783"/>
        <dbReference type="ChEBI" id="CHEBI:58349"/>
        <dbReference type="EC" id="1.18.1.2"/>
    </reaction>
</comment>
<dbReference type="Gene3D" id="3.50.50.60">
    <property type="entry name" value="FAD/NAD(P)-binding domain"/>
    <property type="match status" value="2"/>
</dbReference>
<dbReference type="STRING" id="180197.SAMN02982919_00383"/>
<protein>
    <recommendedName>
        <fullName evidence="5">Ferredoxin--NADP reductase</fullName>
        <shortName evidence="5">FNR</shortName>
        <shortName evidence="5">Fd-NADP(+) reductase</shortName>
        <ecNumber evidence="5">1.18.1.2</ecNumber>
    </recommendedName>
</protein>
<dbReference type="PANTHER" id="PTHR48105">
    <property type="entry name" value="THIOREDOXIN REDUCTASE 1-RELATED-RELATED"/>
    <property type="match status" value="1"/>
</dbReference>
<dbReference type="InterPro" id="IPR023753">
    <property type="entry name" value="FAD/NAD-binding_dom"/>
</dbReference>
<evidence type="ECO:0000259" key="6">
    <source>
        <dbReference type="Pfam" id="PF07992"/>
    </source>
</evidence>
<feature type="domain" description="FAD/NAD(P)-binding" evidence="6">
    <location>
        <begin position="15"/>
        <end position="306"/>
    </location>
</feature>
<name>A0A1H9EVS8_9BURK</name>
<comment type="similarity">
    <text evidence="5">Belongs to the ferredoxin--NADP reductase type 2 family.</text>
</comment>
<dbReference type="PRINTS" id="PR00368">
    <property type="entry name" value="FADPNR"/>
</dbReference>
<reference evidence="7 8" key="1">
    <citation type="submission" date="2016-10" db="EMBL/GenBank/DDBJ databases">
        <authorList>
            <person name="de Groot N.N."/>
        </authorList>
    </citation>
    <scope>NUCLEOTIDE SEQUENCE [LARGE SCALE GENOMIC DNA]</scope>
    <source>
        <strain evidence="7 8">ATCC 35958</strain>
    </source>
</reference>
<proteinExistence type="inferred from homology"/>
<keyword evidence="8" id="KW-1185">Reference proteome</keyword>
<evidence type="ECO:0000256" key="3">
    <source>
        <dbReference type="ARBA" id="ARBA00022857"/>
    </source>
</evidence>
<dbReference type="Proteomes" id="UP000199766">
    <property type="component" value="Unassembled WGS sequence"/>
</dbReference>
<comment type="subunit">
    <text evidence="5">Homodimer.</text>
</comment>
<feature type="binding site" evidence="5">
    <location>
        <position position="301"/>
    </location>
    <ligand>
        <name>FAD</name>
        <dbReference type="ChEBI" id="CHEBI:57692"/>
    </ligand>
</feature>
<dbReference type="GO" id="GO:0004324">
    <property type="term" value="F:ferredoxin-NADP+ reductase activity"/>
    <property type="evidence" value="ECO:0007669"/>
    <property type="project" value="UniProtKB-UniRule"/>
</dbReference>
<keyword evidence="2 5" id="KW-0274">FAD</keyword>
<evidence type="ECO:0000256" key="2">
    <source>
        <dbReference type="ARBA" id="ARBA00022827"/>
    </source>
</evidence>